<comment type="caution">
    <text evidence="1">The sequence shown here is derived from an EMBL/GenBank/DDBJ whole genome shotgun (WGS) entry which is preliminary data.</text>
</comment>
<reference evidence="1" key="2">
    <citation type="journal article" date="2021" name="PeerJ">
        <title>Extensive microbial diversity within the chicken gut microbiome revealed by metagenomics and culture.</title>
        <authorList>
            <person name="Gilroy R."/>
            <person name="Ravi A."/>
            <person name="Getino M."/>
            <person name="Pursley I."/>
            <person name="Horton D.L."/>
            <person name="Alikhan N.F."/>
            <person name="Baker D."/>
            <person name="Gharbi K."/>
            <person name="Hall N."/>
            <person name="Watson M."/>
            <person name="Adriaenssens E.M."/>
            <person name="Foster-Nyarko E."/>
            <person name="Jarju S."/>
            <person name="Secka A."/>
            <person name="Antonio M."/>
            <person name="Oren A."/>
            <person name="Chaudhuri R.R."/>
            <person name="La Ragione R."/>
            <person name="Hildebrand F."/>
            <person name="Pallen M.J."/>
        </authorList>
    </citation>
    <scope>NUCLEOTIDE SEQUENCE</scope>
    <source>
        <strain evidence="1">20514</strain>
    </source>
</reference>
<evidence type="ECO:0000313" key="1">
    <source>
        <dbReference type="EMBL" id="MBO8448590.1"/>
    </source>
</evidence>
<gene>
    <name evidence="1" type="ORF">IAC29_04890</name>
</gene>
<sequence>MKKIDKKELEQRLIDCGYIPEFGLDHTIENLLNLRNIENPDAYKMLEEWMETNKIRKFEPIEGIDLKFLRDKLKMKDPAIILAYGMLLHDPKRNAMFLKRQVDKRNIFTKK</sequence>
<reference evidence="1" key="1">
    <citation type="submission" date="2020-10" db="EMBL/GenBank/DDBJ databases">
        <authorList>
            <person name="Gilroy R."/>
        </authorList>
    </citation>
    <scope>NUCLEOTIDE SEQUENCE</scope>
    <source>
        <strain evidence="1">20514</strain>
    </source>
</reference>
<name>A0A9D9HBY5_9BACT</name>
<protein>
    <submittedName>
        <fullName evidence="1">Uncharacterized protein</fullName>
    </submittedName>
</protein>
<dbReference type="EMBL" id="JADIMQ010000072">
    <property type="protein sequence ID" value="MBO8448590.1"/>
    <property type="molecule type" value="Genomic_DNA"/>
</dbReference>
<evidence type="ECO:0000313" key="2">
    <source>
        <dbReference type="Proteomes" id="UP000810252"/>
    </source>
</evidence>
<accession>A0A9D9HBY5</accession>
<organism evidence="1 2">
    <name type="scientific">Candidatus Cryptobacteroides merdigallinarum</name>
    <dbReference type="NCBI Taxonomy" id="2840770"/>
    <lineage>
        <taxon>Bacteria</taxon>
        <taxon>Pseudomonadati</taxon>
        <taxon>Bacteroidota</taxon>
        <taxon>Bacteroidia</taxon>
        <taxon>Bacteroidales</taxon>
        <taxon>Candidatus Cryptobacteroides</taxon>
    </lineage>
</organism>
<proteinExistence type="predicted"/>
<dbReference type="Proteomes" id="UP000810252">
    <property type="component" value="Unassembled WGS sequence"/>
</dbReference>
<dbReference type="AlphaFoldDB" id="A0A9D9HBY5"/>